<proteinExistence type="predicted"/>
<sequence>MLGSRPHLLPSLRCTTALLHSLTPMHKDLCNIIVRPVKRGANVASKVILGTMSELNHHAPLAEIAPYLVYEDPTPWKQRSRPVPRRRRSMRRNAGRNDGRTWMSPHFVCGIAEDADWDLDLEDLGDATNGLVSEYVSKSAGGTRPQWRLEVDILDIAKPAKLRGTAHQGRDGEVG</sequence>
<dbReference type="Proteomes" id="UP000256964">
    <property type="component" value="Unassembled WGS sequence"/>
</dbReference>
<accession>A0A371DIT6</accession>
<dbReference type="OrthoDB" id="2739946at2759"/>
<evidence type="ECO:0000313" key="2">
    <source>
        <dbReference type="EMBL" id="RDX52445.1"/>
    </source>
</evidence>
<keyword evidence="3" id="KW-1185">Reference proteome</keyword>
<protein>
    <submittedName>
        <fullName evidence="2">Uncharacterized protein</fullName>
    </submittedName>
</protein>
<evidence type="ECO:0000256" key="1">
    <source>
        <dbReference type="SAM" id="MobiDB-lite"/>
    </source>
</evidence>
<name>A0A371DIT6_9APHY</name>
<gene>
    <name evidence="2" type="ORF">OH76DRAFT_157997</name>
</gene>
<reference evidence="2 3" key="1">
    <citation type="journal article" date="2018" name="Biotechnol. Biofuels">
        <title>Integrative visual omics of the white-rot fungus Polyporus brumalis exposes the biotechnological potential of its oxidative enzymes for delignifying raw plant biomass.</title>
        <authorList>
            <person name="Miyauchi S."/>
            <person name="Rancon A."/>
            <person name="Drula E."/>
            <person name="Hage H."/>
            <person name="Chaduli D."/>
            <person name="Favel A."/>
            <person name="Grisel S."/>
            <person name="Henrissat B."/>
            <person name="Herpoel-Gimbert I."/>
            <person name="Ruiz-Duenas F.J."/>
            <person name="Chevret D."/>
            <person name="Hainaut M."/>
            <person name="Lin J."/>
            <person name="Wang M."/>
            <person name="Pangilinan J."/>
            <person name="Lipzen A."/>
            <person name="Lesage-Meessen L."/>
            <person name="Navarro D."/>
            <person name="Riley R."/>
            <person name="Grigoriev I.V."/>
            <person name="Zhou S."/>
            <person name="Raouche S."/>
            <person name="Rosso M.N."/>
        </authorList>
    </citation>
    <scope>NUCLEOTIDE SEQUENCE [LARGE SCALE GENOMIC DNA]</scope>
    <source>
        <strain evidence="2 3">BRFM 1820</strain>
    </source>
</reference>
<feature type="compositionally biased region" description="Basic residues" evidence="1">
    <location>
        <begin position="78"/>
        <end position="94"/>
    </location>
</feature>
<dbReference type="STRING" id="139420.A0A371DIT6"/>
<dbReference type="EMBL" id="KZ857390">
    <property type="protein sequence ID" value="RDX52445.1"/>
    <property type="molecule type" value="Genomic_DNA"/>
</dbReference>
<organism evidence="2 3">
    <name type="scientific">Lentinus brumalis</name>
    <dbReference type="NCBI Taxonomy" id="2498619"/>
    <lineage>
        <taxon>Eukaryota</taxon>
        <taxon>Fungi</taxon>
        <taxon>Dikarya</taxon>
        <taxon>Basidiomycota</taxon>
        <taxon>Agaricomycotina</taxon>
        <taxon>Agaricomycetes</taxon>
        <taxon>Polyporales</taxon>
        <taxon>Polyporaceae</taxon>
        <taxon>Lentinus</taxon>
    </lineage>
</organism>
<feature type="region of interest" description="Disordered" evidence="1">
    <location>
        <begin position="76"/>
        <end position="97"/>
    </location>
</feature>
<dbReference type="AlphaFoldDB" id="A0A371DIT6"/>
<evidence type="ECO:0000313" key="3">
    <source>
        <dbReference type="Proteomes" id="UP000256964"/>
    </source>
</evidence>